<dbReference type="SUPFAM" id="SSF100910">
    <property type="entry name" value="Chemosensory protein Csp2"/>
    <property type="match status" value="1"/>
</dbReference>
<dbReference type="InParanoid" id="A0A194QVW3"/>
<dbReference type="Gene3D" id="1.10.2080.10">
    <property type="entry name" value="Insect odorant-binding protein A10/Ejaculatory bulb-specific protein 3"/>
    <property type="match status" value="1"/>
</dbReference>
<accession>A0A194QVW3</accession>
<dbReference type="EMBL" id="KQ461073">
    <property type="protein sequence ID" value="KPJ09673.1"/>
    <property type="molecule type" value="Genomic_DNA"/>
</dbReference>
<dbReference type="STRING" id="76193.A0A194QVW3"/>
<organism evidence="1 2">
    <name type="scientific">Papilio machaon</name>
    <name type="common">Old World swallowtail butterfly</name>
    <dbReference type="NCBI Taxonomy" id="76193"/>
    <lineage>
        <taxon>Eukaryota</taxon>
        <taxon>Metazoa</taxon>
        <taxon>Ecdysozoa</taxon>
        <taxon>Arthropoda</taxon>
        <taxon>Hexapoda</taxon>
        <taxon>Insecta</taxon>
        <taxon>Pterygota</taxon>
        <taxon>Neoptera</taxon>
        <taxon>Endopterygota</taxon>
        <taxon>Lepidoptera</taxon>
        <taxon>Glossata</taxon>
        <taxon>Ditrysia</taxon>
        <taxon>Papilionoidea</taxon>
        <taxon>Papilionidae</taxon>
        <taxon>Papilioninae</taxon>
        <taxon>Papilio</taxon>
    </lineage>
</organism>
<dbReference type="PANTHER" id="PTHR11257">
    <property type="entry name" value="CHEMOSENSORY PROTEIN-RELATED"/>
    <property type="match status" value="1"/>
</dbReference>
<evidence type="ECO:0000313" key="1">
    <source>
        <dbReference type="EMBL" id="KPJ09673.1"/>
    </source>
</evidence>
<dbReference type="PANTHER" id="PTHR11257:SF12">
    <property type="entry name" value="EJACULATORY BULB-SPECIFIC PROTEIN 3-RELATED"/>
    <property type="match status" value="1"/>
</dbReference>
<protein>
    <submittedName>
        <fullName evidence="1">Ejaculatory bulb-specific protein 3</fullName>
    </submittedName>
</protein>
<name>A0A194QVW3_PAPMA</name>
<dbReference type="Pfam" id="PF03392">
    <property type="entry name" value="OS-D"/>
    <property type="match status" value="1"/>
</dbReference>
<dbReference type="InterPro" id="IPR005055">
    <property type="entry name" value="A10/PebIII"/>
</dbReference>
<dbReference type="Proteomes" id="UP000053240">
    <property type="component" value="Unassembled WGS sequence"/>
</dbReference>
<sequence>MKHTVYSCFFTAFDTSKMVAKNLMILCCLVAAVIAKPTYTDKYDNIDLKEIKENKRLLVAYVDCVLDKGKCTPEGKALKDHLREAIETGCEKCTEKQKEGSYEMIEHLIEKEPEIWNELCAKFDPTGKWRKEYEEKAKAKGIKIPQ</sequence>
<reference evidence="1 2" key="1">
    <citation type="journal article" date="2015" name="Nat. Commun.">
        <title>Outbred genome sequencing and CRISPR/Cas9 gene editing in butterflies.</title>
        <authorList>
            <person name="Li X."/>
            <person name="Fan D."/>
            <person name="Zhang W."/>
            <person name="Liu G."/>
            <person name="Zhang L."/>
            <person name="Zhao L."/>
            <person name="Fang X."/>
            <person name="Chen L."/>
            <person name="Dong Y."/>
            <person name="Chen Y."/>
            <person name="Ding Y."/>
            <person name="Zhao R."/>
            <person name="Feng M."/>
            <person name="Zhu Y."/>
            <person name="Feng Y."/>
            <person name="Jiang X."/>
            <person name="Zhu D."/>
            <person name="Xiang H."/>
            <person name="Feng X."/>
            <person name="Li S."/>
            <person name="Wang J."/>
            <person name="Zhang G."/>
            <person name="Kronforst M.R."/>
            <person name="Wang W."/>
        </authorList>
    </citation>
    <scope>NUCLEOTIDE SEQUENCE [LARGE SCALE GENOMIC DNA]</scope>
    <source>
        <strain evidence="1">Ya'a_city_454_Pm</strain>
        <tissue evidence="1">Whole body</tissue>
    </source>
</reference>
<dbReference type="InterPro" id="IPR036682">
    <property type="entry name" value="OS_D_A10/PebIII_sf"/>
</dbReference>
<keyword evidence="2" id="KW-1185">Reference proteome</keyword>
<evidence type="ECO:0000313" key="2">
    <source>
        <dbReference type="Proteomes" id="UP000053240"/>
    </source>
</evidence>
<proteinExistence type="predicted"/>
<gene>
    <name evidence="1" type="ORF">RR48_13307</name>
</gene>
<dbReference type="AlphaFoldDB" id="A0A194QVW3"/>